<keyword evidence="1" id="KW-1133">Transmembrane helix</keyword>
<evidence type="ECO:0000313" key="3">
    <source>
        <dbReference type="RefSeq" id="XP_035829450.1"/>
    </source>
</evidence>
<accession>A0ABM1W457</accession>
<dbReference type="RefSeq" id="XP_035829450.1">
    <property type="nucleotide sequence ID" value="XM_035973557.1"/>
</dbReference>
<feature type="transmembrane region" description="Helical" evidence="1">
    <location>
        <begin position="20"/>
        <end position="39"/>
    </location>
</feature>
<protein>
    <submittedName>
        <fullName evidence="3">Uncharacterized protein LOC118479017</fullName>
    </submittedName>
</protein>
<keyword evidence="2" id="KW-1185">Reference proteome</keyword>
<dbReference type="Proteomes" id="UP000694888">
    <property type="component" value="Unplaced"/>
</dbReference>
<evidence type="ECO:0000313" key="2">
    <source>
        <dbReference type="Proteomes" id="UP000694888"/>
    </source>
</evidence>
<evidence type="ECO:0000256" key="1">
    <source>
        <dbReference type="SAM" id="Phobius"/>
    </source>
</evidence>
<gene>
    <name evidence="3" type="primary">LOC118479017</name>
</gene>
<reference evidence="3" key="1">
    <citation type="submission" date="2025-08" db="UniProtKB">
        <authorList>
            <consortium name="RefSeq"/>
        </authorList>
    </citation>
    <scope>IDENTIFICATION</scope>
</reference>
<dbReference type="GeneID" id="118479017"/>
<sequence length="101" mass="11453">MTLVTIEDLLDECGGFGRFQWLMLLALYVSMPTISWSLMHMTYAGKVPDWECRTHEFNSTDMTGSNITTLNVCEVNGTACVRHDFQGESLTIINQRENDSI</sequence>
<proteinExistence type="predicted"/>
<name>A0ABM1W457_APLCA</name>
<keyword evidence="1" id="KW-0812">Transmembrane</keyword>
<organism evidence="2 3">
    <name type="scientific">Aplysia californica</name>
    <name type="common">California sea hare</name>
    <dbReference type="NCBI Taxonomy" id="6500"/>
    <lineage>
        <taxon>Eukaryota</taxon>
        <taxon>Metazoa</taxon>
        <taxon>Spiralia</taxon>
        <taxon>Lophotrochozoa</taxon>
        <taxon>Mollusca</taxon>
        <taxon>Gastropoda</taxon>
        <taxon>Heterobranchia</taxon>
        <taxon>Euthyneura</taxon>
        <taxon>Tectipleura</taxon>
        <taxon>Aplysiida</taxon>
        <taxon>Aplysioidea</taxon>
        <taxon>Aplysiidae</taxon>
        <taxon>Aplysia</taxon>
    </lineage>
</organism>
<keyword evidence="1" id="KW-0472">Membrane</keyword>